<accession>A0ABQ9ZVR6</accession>
<evidence type="ECO:0000313" key="1">
    <source>
        <dbReference type="EMBL" id="KAK4017010.1"/>
    </source>
</evidence>
<protein>
    <submittedName>
        <fullName evidence="1">Uncharacterized protein</fullName>
    </submittedName>
</protein>
<dbReference type="Proteomes" id="UP001234178">
    <property type="component" value="Unassembled WGS sequence"/>
</dbReference>
<dbReference type="EMBL" id="JAOYFB010000005">
    <property type="protein sequence ID" value="KAK4017010.1"/>
    <property type="molecule type" value="Genomic_DNA"/>
</dbReference>
<evidence type="ECO:0000313" key="2">
    <source>
        <dbReference type="Proteomes" id="UP001234178"/>
    </source>
</evidence>
<proteinExistence type="predicted"/>
<sequence length="59" mass="6992">MAQVMSRQTQTDAGEVKVDRPKKIYGKYEFQLSQWELHSHGQCQPDCTVREDFDFGRRE</sequence>
<comment type="caution">
    <text evidence="1">The sequence shown here is derived from an EMBL/GenBank/DDBJ whole genome shotgun (WGS) entry which is preliminary data.</text>
</comment>
<keyword evidence="2" id="KW-1185">Reference proteome</keyword>
<gene>
    <name evidence="1" type="ORF">OUZ56_031968</name>
</gene>
<reference evidence="1 2" key="1">
    <citation type="journal article" date="2023" name="Nucleic Acids Res.">
        <title>The hologenome of Daphnia magna reveals possible DNA methylation and microbiome-mediated evolution of the host genome.</title>
        <authorList>
            <person name="Chaturvedi A."/>
            <person name="Li X."/>
            <person name="Dhandapani V."/>
            <person name="Marshall H."/>
            <person name="Kissane S."/>
            <person name="Cuenca-Cambronero M."/>
            <person name="Asole G."/>
            <person name="Calvet F."/>
            <person name="Ruiz-Romero M."/>
            <person name="Marangio P."/>
            <person name="Guigo R."/>
            <person name="Rago D."/>
            <person name="Mirbahai L."/>
            <person name="Eastwood N."/>
            <person name="Colbourne J.K."/>
            <person name="Zhou J."/>
            <person name="Mallon E."/>
            <person name="Orsini L."/>
        </authorList>
    </citation>
    <scope>NUCLEOTIDE SEQUENCE [LARGE SCALE GENOMIC DNA]</scope>
    <source>
        <strain evidence="1">LRV0_1</strain>
    </source>
</reference>
<organism evidence="1 2">
    <name type="scientific">Daphnia magna</name>
    <dbReference type="NCBI Taxonomy" id="35525"/>
    <lineage>
        <taxon>Eukaryota</taxon>
        <taxon>Metazoa</taxon>
        <taxon>Ecdysozoa</taxon>
        <taxon>Arthropoda</taxon>
        <taxon>Crustacea</taxon>
        <taxon>Branchiopoda</taxon>
        <taxon>Diplostraca</taxon>
        <taxon>Cladocera</taxon>
        <taxon>Anomopoda</taxon>
        <taxon>Daphniidae</taxon>
        <taxon>Daphnia</taxon>
    </lineage>
</organism>
<name>A0ABQ9ZVR6_9CRUS</name>